<protein>
    <submittedName>
        <fullName evidence="2">Acyltransferase</fullName>
    </submittedName>
</protein>
<evidence type="ECO:0000313" key="2">
    <source>
        <dbReference type="EMBL" id="EBR4809120.1"/>
    </source>
</evidence>
<keyword evidence="2" id="KW-0808">Transferase</keyword>
<accession>A0A5U7QIB5</accession>
<dbReference type="EMBL" id="AAGSKB010000058">
    <property type="protein sequence ID" value="EBR4809120.1"/>
    <property type="molecule type" value="Genomic_DNA"/>
</dbReference>
<dbReference type="GO" id="GO:0016746">
    <property type="term" value="F:acyltransferase activity"/>
    <property type="evidence" value="ECO:0007669"/>
    <property type="project" value="UniProtKB-KW"/>
</dbReference>
<keyword evidence="1" id="KW-0812">Transmembrane</keyword>
<reference evidence="2" key="1">
    <citation type="submission" date="2018-07" db="EMBL/GenBank/DDBJ databases">
        <authorList>
            <consortium name="GenomeTrakr network: Whole genome sequencing for foodborne pathogen traceback"/>
        </authorList>
    </citation>
    <scope>NUCLEOTIDE SEQUENCE</scope>
    <source>
        <strain evidence="2">CFSAN058765</strain>
    </source>
</reference>
<feature type="non-terminal residue" evidence="2">
    <location>
        <position position="49"/>
    </location>
</feature>
<keyword evidence="1" id="KW-0472">Membrane</keyword>
<organism evidence="2">
    <name type="scientific">Salmonella enterica</name>
    <name type="common">Salmonella choleraesuis</name>
    <dbReference type="NCBI Taxonomy" id="28901"/>
    <lineage>
        <taxon>Bacteria</taxon>
        <taxon>Pseudomonadati</taxon>
        <taxon>Pseudomonadota</taxon>
        <taxon>Gammaproteobacteria</taxon>
        <taxon>Enterobacterales</taxon>
        <taxon>Enterobacteriaceae</taxon>
        <taxon>Salmonella</taxon>
    </lineage>
</organism>
<dbReference type="AlphaFoldDB" id="A0A5U7QIB5"/>
<keyword evidence="2" id="KW-0012">Acyltransferase</keyword>
<comment type="caution">
    <text evidence="2">The sequence shown here is derived from an EMBL/GenBank/DDBJ whole genome shotgun (WGS) entry which is preliminary data.</text>
</comment>
<feature type="transmembrane region" description="Helical" evidence="1">
    <location>
        <begin position="20"/>
        <end position="44"/>
    </location>
</feature>
<gene>
    <name evidence="2" type="ORF">BU406_22420</name>
</gene>
<proteinExistence type="predicted"/>
<keyword evidence="1" id="KW-1133">Transmembrane helix</keyword>
<evidence type="ECO:0000256" key="1">
    <source>
        <dbReference type="SAM" id="Phobius"/>
    </source>
</evidence>
<sequence length="49" mass="5814">MMEKNSFPISHEHSLTMDYVKAFGMIFVLVGHINNDIFNVYYAYLFHMP</sequence>
<name>A0A5U7QIB5_SALER</name>